<dbReference type="EMBL" id="CP072167">
    <property type="protein sequence ID" value="QYA06760.1"/>
    <property type="molecule type" value="Genomic_DNA"/>
</dbReference>
<dbReference type="InterPro" id="IPR038282">
    <property type="entry name" value="DUF2267_sf"/>
</dbReference>
<dbReference type="InterPro" id="IPR018727">
    <property type="entry name" value="DUF2267"/>
</dbReference>
<dbReference type="AlphaFoldDB" id="A0A4D7DM01"/>
<reference evidence="1 3" key="1">
    <citation type="submission" date="2019-04" db="EMBL/GenBank/DDBJ databases">
        <title>Complete genome sequence of Agrobacterium larrymoorei CFBP5473.</title>
        <authorList>
            <person name="Haryono M."/>
            <person name="Chou L."/>
            <person name="Lin Y.-C."/>
            <person name="Lai E.-M."/>
            <person name="Kuo C.-H."/>
        </authorList>
    </citation>
    <scope>NUCLEOTIDE SEQUENCE [LARGE SCALE GENOMIC DNA]</scope>
    <source>
        <strain evidence="1 3">CFBP5473</strain>
    </source>
</reference>
<dbReference type="Pfam" id="PF10025">
    <property type="entry name" value="DUF2267"/>
    <property type="match status" value="1"/>
</dbReference>
<dbReference type="STRING" id="1367849.GCA_000518585_00360"/>
<accession>A0A4D7DM01</accession>
<dbReference type="Gene3D" id="1.10.490.110">
    <property type="entry name" value="Uncharacterized conserved protein DUF2267"/>
    <property type="match status" value="1"/>
</dbReference>
<keyword evidence="4" id="KW-1185">Reference proteome</keyword>
<evidence type="ECO:0000313" key="1">
    <source>
        <dbReference type="EMBL" id="QCI97795.1"/>
    </source>
</evidence>
<dbReference type="OrthoDB" id="20942at2"/>
<proteinExistence type="predicted"/>
<dbReference type="EMBL" id="CP039691">
    <property type="protein sequence ID" value="QCI97795.1"/>
    <property type="molecule type" value="Genomic_DNA"/>
</dbReference>
<evidence type="ECO:0000313" key="4">
    <source>
        <dbReference type="Proteomes" id="UP000826513"/>
    </source>
</evidence>
<gene>
    <name evidence="1" type="ORF">CFBP5473_07625</name>
    <name evidence="2" type="ORF">J5285_12080</name>
</gene>
<name>A0A4D7DM01_9HYPH</name>
<dbReference type="Proteomes" id="UP000826513">
    <property type="component" value="Chromosome 1"/>
</dbReference>
<evidence type="ECO:0000313" key="3">
    <source>
        <dbReference type="Proteomes" id="UP000298545"/>
    </source>
</evidence>
<evidence type="ECO:0000313" key="2">
    <source>
        <dbReference type="EMBL" id="QYA06760.1"/>
    </source>
</evidence>
<sequence>MTVPQEFTQASRDFEAVLVDVRDKAMVSTTHRAFTTLEAVLRVFRRRLTAEQGLAFAGLLNVGLRALFVKDWNINEPVADFGTMEQMQAEVMALRHNHNLSPNTAIQDVVAALRSHIDERALLAFLKSVSPEAMYFWGFKGEVE</sequence>
<protein>
    <submittedName>
        <fullName evidence="1">DUF2267 domain-containing protein</fullName>
    </submittedName>
</protein>
<organism evidence="1 3">
    <name type="scientific">Agrobacterium larrymoorei</name>
    <dbReference type="NCBI Taxonomy" id="160699"/>
    <lineage>
        <taxon>Bacteria</taxon>
        <taxon>Pseudomonadati</taxon>
        <taxon>Pseudomonadota</taxon>
        <taxon>Alphaproteobacteria</taxon>
        <taxon>Hyphomicrobiales</taxon>
        <taxon>Rhizobiaceae</taxon>
        <taxon>Rhizobium/Agrobacterium group</taxon>
        <taxon>Agrobacterium</taxon>
    </lineage>
</organism>
<dbReference type="RefSeq" id="WP_027673267.1">
    <property type="nucleotide sequence ID" value="NZ_CP039691.1"/>
</dbReference>
<dbReference type="KEGG" id="alf:CFBP5473_07625"/>
<reference evidence="2 4" key="2">
    <citation type="submission" date="2021-03" db="EMBL/GenBank/DDBJ databases">
        <title>Rapid diversification of plasmids in a genus of pathogenic and nitrogen fixing bacteria.</title>
        <authorList>
            <person name="Weisberg A.J."/>
            <person name="Miller M."/>
            <person name="Ream W."/>
            <person name="Grunwald N.J."/>
            <person name="Chang J.H."/>
        </authorList>
    </citation>
    <scope>NUCLEOTIDE SEQUENCE [LARGE SCALE GENOMIC DNA]</scope>
    <source>
        <strain evidence="2 4">AF3.44</strain>
    </source>
</reference>
<dbReference type="Proteomes" id="UP000298545">
    <property type="component" value="Chromosome circular"/>
</dbReference>